<dbReference type="PATRIC" id="fig|1365253.3.peg.1062"/>
<gene>
    <name evidence="1" type="ORF">N482_05620</name>
</gene>
<reference evidence="1 2" key="1">
    <citation type="submission" date="2013-07" db="EMBL/GenBank/DDBJ databases">
        <title>Comparative Genomic and Metabolomic Analysis of Twelve Strains of Pseudoalteromonas luteoviolacea.</title>
        <authorList>
            <person name="Vynne N.G."/>
            <person name="Mansson M."/>
            <person name="Gram L."/>
        </authorList>
    </citation>
    <scope>NUCLEOTIDE SEQUENCE [LARGE SCALE GENOMIC DNA]</scope>
    <source>
        <strain evidence="1 2">NCIMB 1942</strain>
    </source>
</reference>
<sequence length="224" mass="25441">MKLTQDELDYIHEVVERPYLEKINSQVVSDSQQRNKIQGLLVQLIMYDPLSLLLSHDQHVALQSFDANSLLKLFTKDMSQRLPHEANENEMALLTLIDQLPNIIDDDGFPRNWRFHPSPKITMKLASNNDSPKLLFTVDSLSLSGACVITFPLNSHMCVELFLHGQACLELTCGLEINIQVERAVSRAKHQVGLQFSKATRANPVLKLLILSQYVKSRSQAPYF</sequence>
<dbReference type="OrthoDB" id="6311153at2"/>
<evidence type="ECO:0000313" key="2">
    <source>
        <dbReference type="Proteomes" id="UP000076587"/>
    </source>
</evidence>
<dbReference type="AlphaFoldDB" id="A0A167G8Y2"/>
<protein>
    <submittedName>
        <fullName evidence="1">Uncharacterized protein</fullName>
    </submittedName>
</protein>
<dbReference type="EMBL" id="AUXT01000068">
    <property type="protein sequence ID" value="KZN54328.1"/>
    <property type="molecule type" value="Genomic_DNA"/>
</dbReference>
<accession>A0A167G8Y2</accession>
<comment type="caution">
    <text evidence="1">The sequence shown here is derived from an EMBL/GenBank/DDBJ whole genome shotgun (WGS) entry which is preliminary data.</text>
</comment>
<dbReference type="Proteomes" id="UP000076587">
    <property type="component" value="Unassembled WGS sequence"/>
</dbReference>
<organism evidence="1 2">
    <name type="scientific">Pseudoalteromonas luteoviolacea NCIMB 1942</name>
    <dbReference type="NCBI Taxonomy" id="1365253"/>
    <lineage>
        <taxon>Bacteria</taxon>
        <taxon>Pseudomonadati</taxon>
        <taxon>Pseudomonadota</taxon>
        <taxon>Gammaproteobacteria</taxon>
        <taxon>Alteromonadales</taxon>
        <taxon>Pseudoalteromonadaceae</taxon>
        <taxon>Pseudoalteromonas</taxon>
    </lineage>
</organism>
<evidence type="ECO:0000313" key="1">
    <source>
        <dbReference type="EMBL" id="KZN54328.1"/>
    </source>
</evidence>
<name>A0A167G8Y2_9GAMM</name>
<proteinExistence type="predicted"/>
<dbReference type="RefSeq" id="WP_063375995.1">
    <property type="nucleotide sequence ID" value="NZ_AUXT01000068.1"/>
</dbReference>